<comment type="caution">
    <text evidence="1">The sequence shown here is derived from an EMBL/GenBank/DDBJ whole genome shotgun (WGS) entry which is preliminary data.</text>
</comment>
<protein>
    <submittedName>
        <fullName evidence="1">Uncharacterized protein</fullName>
    </submittedName>
</protein>
<proteinExistence type="predicted"/>
<keyword evidence="2" id="KW-1185">Reference proteome</keyword>
<reference evidence="1 2" key="1">
    <citation type="submission" date="2014-01" db="EMBL/GenBank/DDBJ databases">
        <authorList>
            <person name="Dobos K."/>
            <person name="Lenaerts A."/>
            <person name="Ordway D."/>
            <person name="DeGroote M.A."/>
            <person name="Parker T."/>
            <person name="Sizemore C."/>
            <person name="Tallon L.J."/>
            <person name="Sadzewicz L.K."/>
            <person name="Sengamalay N."/>
            <person name="Fraser C.M."/>
            <person name="Hine E."/>
            <person name="Shefchek K.A."/>
            <person name="Das S.P."/>
            <person name="Tettelin H."/>
        </authorList>
    </citation>
    <scope>NUCLEOTIDE SEQUENCE [LARGE SCALE GENOMIC DNA]</scope>
    <source>
        <strain evidence="1 2">Harvey</strain>
    </source>
</reference>
<gene>
    <name evidence="1" type="ORF">I551_7738</name>
</gene>
<evidence type="ECO:0000313" key="1">
    <source>
        <dbReference type="EMBL" id="EUA85844.1"/>
    </source>
</evidence>
<dbReference type="Proteomes" id="UP000020681">
    <property type="component" value="Unassembled WGS sequence"/>
</dbReference>
<evidence type="ECO:0000313" key="2">
    <source>
        <dbReference type="Proteomes" id="UP000020681"/>
    </source>
</evidence>
<dbReference type="EMBL" id="JAOL01000188">
    <property type="protein sequence ID" value="EUA85844.1"/>
    <property type="molecule type" value="Genomic_DNA"/>
</dbReference>
<accession>A0ABP3A8K7</accession>
<name>A0ABP3A8K7_MYCUL</name>
<organism evidence="1 2">
    <name type="scientific">Mycobacterium ulcerans str. Harvey</name>
    <dbReference type="NCBI Taxonomy" id="1299332"/>
    <lineage>
        <taxon>Bacteria</taxon>
        <taxon>Bacillati</taxon>
        <taxon>Actinomycetota</taxon>
        <taxon>Actinomycetes</taxon>
        <taxon>Mycobacteriales</taxon>
        <taxon>Mycobacteriaceae</taxon>
        <taxon>Mycobacterium</taxon>
        <taxon>Mycobacterium ulcerans group</taxon>
    </lineage>
</organism>
<sequence>MMPKNVSGAGKEITDAPDGFNAALVPPEFISAENARITPCRFPFRYSAPTPTRAGA</sequence>